<dbReference type="SUPFAM" id="SSF56672">
    <property type="entry name" value="DNA/RNA polymerases"/>
    <property type="match status" value="2"/>
</dbReference>
<protein>
    <submittedName>
        <fullName evidence="4">Putative ribonuclease H-like domain-containing protein</fullName>
    </submittedName>
</protein>
<dbReference type="InterPro" id="IPR057670">
    <property type="entry name" value="SH3_retrovirus"/>
</dbReference>
<accession>A0A6L2JAE1</accession>
<evidence type="ECO:0000259" key="2">
    <source>
        <dbReference type="Pfam" id="PF07727"/>
    </source>
</evidence>
<dbReference type="InterPro" id="IPR043502">
    <property type="entry name" value="DNA/RNA_pol_sf"/>
</dbReference>
<dbReference type="CDD" id="cd09272">
    <property type="entry name" value="RNase_HI_RT_Ty1"/>
    <property type="match status" value="1"/>
</dbReference>
<evidence type="ECO:0000256" key="1">
    <source>
        <dbReference type="SAM" id="MobiDB-lite"/>
    </source>
</evidence>
<feature type="region of interest" description="Disordered" evidence="1">
    <location>
        <begin position="1824"/>
        <end position="1846"/>
    </location>
</feature>
<feature type="compositionally biased region" description="Basic and acidic residues" evidence="1">
    <location>
        <begin position="1825"/>
        <end position="1836"/>
    </location>
</feature>
<dbReference type="CDD" id="cd01647">
    <property type="entry name" value="RT_LTR"/>
    <property type="match status" value="1"/>
</dbReference>
<feature type="compositionally biased region" description="Low complexity" evidence="1">
    <location>
        <begin position="806"/>
        <end position="822"/>
    </location>
</feature>
<feature type="domain" description="Retroviral polymerase SH3-like" evidence="3">
    <location>
        <begin position="973"/>
        <end position="1018"/>
    </location>
</feature>
<dbReference type="InterPro" id="IPR053134">
    <property type="entry name" value="RNA-dir_DNA_polymerase"/>
</dbReference>
<comment type="caution">
    <text evidence="4">The sequence shown here is derived from an EMBL/GenBank/DDBJ whole genome shotgun (WGS) entry which is preliminary data.</text>
</comment>
<dbReference type="InterPro" id="IPR013103">
    <property type="entry name" value="RVT_2"/>
</dbReference>
<feature type="region of interest" description="Disordered" evidence="1">
    <location>
        <begin position="1102"/>
        <end position="1141"/>
    </location>
</feature>
<dbReference type="Gene3D" id="3.10.10.10">
    <property type="entry name" value="HIV Type 1 Reverse Transcriptase, subunit A, domain 1"/>
    <property type="match status" value="1"/>
</dbReference>
<dbReference type="Pfam" id="PF25597">
    <property type="entry name" value="SH3_retrovirus"/>
    <property type="match status" value="1"/>
</dbReference>
<feature type="compositionally biased region" description="Basic and acidic residues" evidence="1">
    <location>
        <begin position="1122"/>
        <end position="1136"/>
    </location>
</feature>
<sequence length="2010" mass="227258">MVTKLRNKIMKFRQDPNESLFKAWEHYKLSIDRCTNHNMLLVTQNDTFYNGLTLRHCDTINAATGGTFMQKTPEECYELIENMTAHHNHWDTSATQDKTSRTISSTTTESQECETCGGSHSFNECLAVGGYTQEAAYATTVNHNSGVIPTNRKVPLILRRPFLRTTRTLIDVHDTLPTLDDDFDPERDIALIEKLLNEDPSPNVPPMKNKDLKQADVTMAKTSIEEPPELELKDLPSHLEYAFLEGFDKLPVIISKELKDEETAALLNVLKSHKWAIAWKISDIKGIDPYFCTHKILMEDDFKPMVQHQRRVNPKIHEVIKKEVIKLLDAGLIYPIFDSPWVSPVNCVPKKGGMTVVENEDNELIPTRLVTGWHVCIDYRKLNDATSKDHFLFSFMDQMLERLVGKEYYCFLDRFLRYFQIIIDPQDQEKTTFTCPYGTFAYRRAENLAADHLSRLENPHEGDLEKKEINKTFPLETLGRISFHGDSSTPWIYADQVIRRCVHGQEAVDILMACHNRPTEGHHGVSYTAKKVFDSGSIGRKFIAIPITWLSHVTHLNVKAKSHKNTKCLKLQFKYARSLTCGASTLWDRSRLLEGTIILNGDSPVPTRVVKGVLQQVAPTTVEQKLARKNELKARGTLVMASPDKHQLKFNSLKDAKTLMEAIEKRFGGNIKTKKHSSSIRTASLNLDFVSSFHTNSTTDSISDAASVSAVYTKLPVSSLPNVDSLSNAVDANYLEEMDLRWQMAILTMRARRFLQKTDINLGKDILLGSVGIYDWCYQAKEEPANYALMAFSSISSSDNEPIEPSIPAATPAPTSPKSTSSGKRRNRKACFVCKSVDHLIKDCDYHTKKMAQSILKNYAHRVLTKSKPEFNTVVRPISAALSRINVTRQRYSHPVVTKSKSPIKRRITYSPSPKTSNSPPIVTTVKALVGSATQGNISYLSEFEELNGGYVAFGGNPKGGKISGKGKIKTDPLGKFKENVDEGFLVGYSVSRKAFRVFNCRTRIVQETLHVNFLENKPNVAGSGPTWLFNIDSLTRTMNYQPVTVGNQTNSSAGFQDKFNAEKAWEEVDQQYVLFPVWCSGSTNPQNNDEDAAFDGKEHDFDAKRPESKVNVSLSSSAQSRKQDDMTKKEAEGKSPVESFTGYRDLNAEFKDCSDNNSNEVNAADTFQVPDDPDMPELEDITYSDDEDVVGAEVDFNNLESSIPVSPIPTTRIHKDHPISQIIGDLSSTTQTRSMTRVIKDQGRLSQMFNDDFYTCMFACFLSQEKPKRVHQALKDPSWIESMQEELLQFKMQKVWVLVDLSHGKRAIARIEAIRLFLVYASFMGFMVYQMDVKSAFLYGTIEEKVYVCQPSGFEDPNHLDKVYKVVKALYGLHQAPRAWYETLATYLLENVFQSGTIDQTLFIKKQKGDILLVQIYVDDIIFGATNKDLCKLIEKLMKDKFRMSSMGELTFFLGLQVKQKKDGIFISQDKYVAEILRKFGLTEEKSASTTIDTEKPLKKDPDCEYVDVHAYKSMIVKRIFRYLKGKPHLGLWYLKDSPFNLVAHSDSDYGGASLDRKSTTEGCQFLRCRLISWHCKKQTVVATSSTKAEYVAAASYCEQVLWIQNQLLDYSPDQTISGKDKSNPLMADNLPKIIWCSTHHVTLMKSWLVQKQTALGQTATGKEILNPFMAGSLPKTIMTTCIHVNDVTRLQALVDKKKVVITEDAIREVLRLNDAEGVDCLPTKRILQSWHAWVTRSHPQSSHFVKPSSQARGRFSGVEMPLFEAMLIEQEIKEGGDAEEHVEDVTANHTAAQGDDIAAYGEGRIIDEMDKDDVIVLMEEKEEDKKDEETKVDESAQVQGRQAESQAKIYKNDMDHASKFLNIQEDEPAEVQEVVDVVTTAKLIVEVVTVAAAIIRDPEKESTTSSVIPADTKSKDKGKGIMVEEAKPLKKKQHVEINEEYARKLHAKINNDIDWDVAIDHVKQKAKEDPVVQRYQAIKRKPQTEAQSRRNMIIYLKNVAGFRLDYFK</sequence>
<organism evidence="4">
    <name type="scientific">Tanacetum cinerariifolium</name>
    <name type="common">Dalmatian daisy</name>
    <name type="synonym">Chrysanthemum cinerariifolium</name>
    <dbReference type="NCBI Taxonomy" id="118510"/>
    <lineage>
        <taxon>Eukaryota</taxon>
        <taxon>Viridiplantae</taxon>
        <taxon>Streptophyta</taxon>
        <taxon>Embryophyta</taxon>
        <taxon>Tracheophyta</taxon>
        <taxon>Spermatophyta</taxon>
        <taxon>Magnoliopsida</taxon>
        <taxon>eudicotyledons</taxon>
        <taxon>Gunneridae</taxon>
        <taxon>Pentapetalae</taxon>
        <taxon>asterids</taxon>
        <taxon>campanulids</taxon>
        <taxon>Asterales</taxon>
        <taxon>Asteraceae</taxon>
        <taxon>Asteroideae</taxon>
        <taxon>Anthemideae</taxon>
        <taxon>Anthemidinae</taxon>
        <taxon>Tanacetum</taxon>
    </lineage>
</organism>
<feature type="domain" description="Reverse transcriptase Ty1/copia-type" evidence="2">
    <location>
        <begin position="1308"/>
        <end position="1492"/>
    </location>
</feature>
<feature type="region of interest" description="Disordered" evidence="1">
    <location>
        <begin position="802"/>
        <end position="824"/>
    </location>
</feature>
<dbReference type="Pfam" id="PF07727">
    <property type="entry name" value="RVT_2"/>
    <property type="match status" value="1"/>
</dbReference>
<proteinExistence type="predicted"/>
<dbReference type="PANTHER" id="PTHR24559">
    <property type="entry name" value="TRANSPOSON TY3-I GAG-POL POLYPROTEIN"/>
    <property type="match status" value="1"/>
</dbReference>
<evidence type="ECO:0000313" key="4">
    <source>
        <dbReference type="EMBL" id="GEU33958.1"/>
    </source>
</evidence>
<reference evidence="4" key="1">
    <citation type="journal article" date="2019" name="Sci. Rep.">
        <title>Draft genome of Tanacetum cinerariifolium, the natural source of mosquito coil.</title>
        <authorList>
            <person name="Yamashiro T."/>
            <person name="Shiraishi A."/>
            <person name="Satake H."/>
            <person name="Nakayama K."/>
        </authorList>
    </citation>
    <scope>NUCLEOTIDE SEQUENCE</scope>
</reference>
<dbReference type="PANTHER" id="PTHR24559:SF444">
    <property type="entry name" value="REVERSE TRANSCRIPTASE DOMAIN-CONTAINING PROTEIN"/>
    <property type="match status" value="1"/>
</dbReference>
<dbReference type="EMBL" id="BKCJ010000522">
    <property type="protein sequence ID" value="GEU33958.1"/>
    <property type="molecule type" value="Genomic_DNA"/>
</dbReference>
<evidence type="ECO:0000259" key="3">
    <source>
        <dbReference type="Pfam" id="PF25597"/>
    </source>
</evidence>
<gene>
    <name evidence="4" type="ORF">Tci_005936</name>
</gene>
<name>A0A6L2JAE1_TANCI</name>
<feature type="compositionally biased region" description="Polar residues" evidence="1">
    <location>
        <begin position="1111"/>
        <end position="1121"/>
    </location>
</feature>